<evidence type="ECO:0000256" key="1">
    <source>
        <dbReference type="SAM" id="Phobius"/>
    </source>
</evidence>
<accession>A0A7T0H0W3</accession>
<keyword evidence="1" id="KW-0812">Transmembrane</keyword>
<feature type="transmembrane region" description="Helical" evidence="1">
    <location>
        <begin position="77"/>
        <end position="101"/>
    </location>
</feature>
<dbReference type="AlphaFoldDB" id="A0A7T0H0W3"/>
<organism evidence="2">
    <name type="scientific">Enterobacter mori</name>
    <dbReference type="NCBI Taxonomy" id="539813"/>
    <lineage>
        <taxon>Bacteria</taxon>
        <taxon>Pseudomonadati</taxon>
        <taxon>Pseudomonadota</taxon>
        <taxon>Gammaproteobacteria</taxon>
        <taxon>Enterobacterales</taxon>
        <taxon>Enterobacteriaceae</taxon>
        <taxon>Enterobacter</taxon>
    </lineage>
</organism>
<keyword evidence="1" id="KW-1133">Transmembrane helix</keyword>
<proteinExistence type="predicted"/>
<feature type="transmembrane region" description="Helical" evidence="1">
    <location>
        <begin position="140"/>
        <end position="160"/>
    </location>
</feature>
<dbReference type="Pfam" id="PF10754">
    <property type="entry name" value="DUF2569"/>
    <property type="match status" value="1"/>
</dbReference>
<reference evidence="2" key="1">
    <citation type="submission" date="2020-09" db="EMBL/GenBank/DDBJ databases">
        <title>First Report of a novel Colistin-Resistant species of Enterobacter cloacae complex Producing MCR-5 isolated from hospital sewage water.</title>
        <authorList>
            <person name="Zhou K."/>
        </authorList>
    </citation>
    <scope>NUCLEOTIDE SEQUENCE [LARGE SCALE GENOMIC DNA]</scope>
    <source>
        <strain evidence="2">HSW1412</strain>
    </source>
</reference>
<gene>
    <name evidence="2" type="ORF">IDM36_10510</name>
</gene>
<dbReference type="InterPro" id="IPR019690">
    <property type="entry name" value="DUF2569"/>
</dbReference>
<name>A0A7T0H0W3_9ENTR</name>
<feature type="transmembrane region" description="Helical" evidence="1">
    <location>
        <begin position="108"/>
        <end position="128"/>
    </location>
</feature>
<evidence type="ECO:0000313" key="2">
    <source>
        <dbReference type="EMBL" id="QPK02502.1"/>
    </source>
</evidence>
<protein>
    <submittedName>
        <fullName evidence="2">DUF2569 domain-containing protein</fullName>
    </submittedName>
</protein>
<keyword evidence="1" id="KW-0472">Membrane</keyword>
<sequence>MNDTSFKWTCITCDKEIPQHLEYCAECEEKRYRKIGGLLYLPLINILFIAYSYFNSLAVTLSAGMGTLGRLPISQTIYLFIAAGVNLIFLLFVIYIVSLFLRKKKELPLAYCALLVSSITLMLIDRVATSYIFPQLTLDFAQVMPVITYVIYTCIWIPYFRTSVRVKKTFIW</sequence>
<feature type="transmembrane region" description="Helical" evidence="1">
    <location>
        <begin position="38"/>
        <end position="57"/>
    </location>
</feature>
<dbReference type="EMBL" id="CP061801">
    <property type="protein sequence ID" value="QPK02502.1"/>
    <property type="molecule type" value="Genomic_DNA"/>
</dbReference>